<dbReference type="PROSITE" id="PS50097">
    <property type="entry name" value="BTB"/>
    <property type="match status" value="1"/>
</dbReference>
<dbReference type="Gene3D" id="3.30.710.10">
    <property type="entry name" value="Potassium Channel Kv1.1, Chain A"/>
    <property type="match status" value="1"/>
</dbReference>
<dbReference type="Proteomes" id="UP000789831">
    <property type="component" value="Unassembled WGS sequence"/>
</dbReference>
<dbReference type="CDD" id="cd18186">
    <property type="entry name" value="BTB_POZ_ZBTB_KLHL-like"/>
    <property type="match status" value="1"/>
</dbReference>
<dbReference type="OrthoDB" id="3027208at2759"/>
<dbReference type="EMBL" id="CAJVPL010001375">
    <property type="protein sequence ID" value="CAG8567926.1"/>
    <property type="molecule type" value="Genomic_DNA"/>
</dbReference>
<proteinExistence type="predicted"/>
<dbReference type="AlphaFoldDB" id="A0A9N9BJH3"/>
<organism evidence="2 3">
    <name type="scientific">Ambispora gerdemannii</name>
    <dbReference type="NCBI Taxonomy" id="144530"/>
    <lineage>
        <taxon>Eukaryota</taxon>
        <taxon>Fungi</taxon>
        <taxon>Fungi incertae sedis</taxon>
        <taxon>Mucoromycota</taxon>
        <taxon>Glomeromycotina</taxon>
        <taxon>Glomeromycetes</taxon>
        <taxon>Archaeosporales</taxon>
        <taxon>Ambisporaceae</taxon>
        <taxon>Ambispora</taxon>
    </lineage>
</organism>
<protein>
    <submittedName>
        <fullName evidence="2">1397_t:CDS:1</fullName>
    </submittedName>
</protein>
<keyword evidence="3" id="KW-1185">Reference proteome</keyword>
<dbReference type="SMART" id="SM00225">
    <property type="entry name" value="BTB"/>
    <property type="match status" value="1"/>
</dbReference>
<dbReference type="InterPro" id="IPR011333">
    <property type="entry name" value="SKP1/BTB/POZ_sf"/>
</dbReference>
<reference evidence="2" key="1">
    <citation type="submission" date="2021-06" db="EMBL/GenBank/DDBJ databases">
        <authorList>
            <person name="Kallberg Y."/>
            <person name="Tangrot J."/>
            <person name="Rosling A."/>
        </authorList>
    </citation>
    <scope>NUCLEOTIDE SEQUENCE</scope>
    <source>
        <strain evidence="2">MT106</strain>
    </source>
</reference>
<accession>A0A9N9BJH3</accession>
<dbReference type="SUPFAM" id="SSF54695">
    <property type="entry name" value="POZ domain"/>
    <property type="match status" value="1"/>
</dbReference>
<evidence type="ECO:0000313" key="3">
    <source>
        <dbReference type="Proteomes" id="UP000789831"/>
    </source>
</evidence>
<dbReference type="InterPro" id="IPR000210">
    <property type="entry name" value="BTB/POZ_dom"/>
</dbReference>
<dbReference type="PANTHER" id="PTHR22744:SF17">
    <property type="entry name" value="BTB DOMAIN-CONTAINING PROTEIN"/>
    <property type="match status" value="1"/>
</dbReference>
<evidence type="ECO:0000313" key="2">
    <source>
        <dbReference type="EMBL" id="CAG8567926.1"/>
    </source>
</evidence>
<name>A0A9N9BJH3_9GLOM</name>
<evidence type="ECO:0000259" key="1">
    <source>
        <dbReference type="PROSITE" id="PS50097"/>
    </source>
</evidence>
<dbReference type="Pfam" id="PF00651">
    <property type="entry name" value="BTB"/>
    <property type="match status" value="1"/>
</dbReference>
<sequence>MTEIRKYENSKFYYFEDGNILLKAENTIFKVHRGILSCASVVFNDMFEKADGGNTSIPEVSLTESASELELLLNFVYPSPKVRLNWQTIPKLLQLADKYIIKSILDYGKDFLGLHFRENLIISLVVAETHSFSQIYKESFILVVDQLPEYIKMPEFINLSKETIIKLQACWFKYIERLGKLNNLNSCTFIPRRQHTCGERSTHNNKVFDELEKRIKKIQVFPPPPPSEALEDLLDKMKLGYNDDWKIEEYLSRNVEMCLGKFDRLDSESNKRFDKNYLSFDN</sequence>
<feature type="domain" description="BTB" evidence="1">
    <location>
        <begin position="18"/>
        <end position="77"/>
    </location>
</feature>
<gene>
    <name evidence="2" type="ORF">AGERDE_LOCUS7489</name>
</gene>
<dbReference type="PANTHER" id="PTHR22744">
    <property type="entry name" value="HELIX LOOP HELIX PROTEIN 21-RELATED"/>
    <property type="match status" value="1"/>
</dbReference>
<comment type="caution">
    <text evidence="2">The sequence shown here is derived from an EMBL/GenBank/DDBJ whole genome shotgun (WGS) entry which is preliminary data.</text>
</comment>